<feature type="domain" description="RCK C-terminal" evidence="2">
    <location>
        <begin position="135"/>
        <end position="219"/>
    </location>
</feature>
<dbReference type="PANTHER" id="PTHR43833">
    <property type="entry name" value="POTASSIUM CHANNEL PROTEIN 2-RELATED-RELATED"/>
    <property type="match status" value="1"/>
</dbReference>
<dbReference type="InterPro" id="IPR003148">
    <property type="entry name" value="RCK_N"/>
</dbReference>
<keyword evidence="3" id="KW-0813">Transport</keyword>
<dbReference type="Gene3D" id="3.30.70.1450">
    <property type="entry name" value="Regulator of K+ conductance, C-terminal domain"/>
    <property type="match status" value="1"/>
</dbReference>
<dbReference type="PROSITE" id="PS51202">
    <property type="entry name" value="RCK_C"/>
    <property type="match status" value="1"/>
</dbReference>
<reference evidence="4" key="1">
    <citation type="journal article" date="2019" name="Int. J. Syst. Evol. Microbiol.">
        <title>The Global Catalogue of Microorganisms (GCM) 10K type strain sequencing project: providing services to taxonomists for standard genome sequencing and annotation.</title>
        <authorList>
            <consortium name="The Broad Institute Genomics Platform"/>
            <consortium name="The Broad Institute Genome Sequencing Center for Infectious Disease"/>
            <person name="Wu L."/>
            <person name="Ma J."/>
        </authorList>
    </citation>
    <scope>NUCLEOTIDE SEQUENCE [LARGE SCALE GENOMIC DNA]</scope>
    <source>
        <strain evidence="4">PCU 280</strain>
    </source>
</reference>
<dbReference type="GO" id="GO:0034220">
    <property type="term" value="P:monoatomic ion transmembrane transport"/>
    <property type="evidence" value="ECO:0007669"/>
    <property type="project" value="UniProtKB-KW"/>
</dbReference>
<keyword evidence="3" id="KW-0407">Ion channel</keyword>
<evidence type="ECO:0000313" key="3">
    <source>
        <dbReference type="EMBL" id="MFC6334307.1"/>
    </source>
</evidence>
<proteinExistence type="predicted"/>
<organism evidence="3 4">
    <name type="scientific">Paenibacillus septentrionalis</name>
    <dbReference type="NCBI Taxonomy" id="429342"/>
    <lineage>
        <taxon>Bacteria</taxon>
        <taxon>Bacillati</taxon>
        <taxon>Bacillota</taxon>
        <taxon>Bacilli</taxon>
        <taxon>Bacillales</taxon>
        <taxon>Paenibacillaceae</taxon>
        <taxon>Paenibacillus</taxon>
    </lineage>
</organism>
<dbReference type="SUPFAM" id="SSF116726">
    <property type="entry name" value="TrkA C-terminal domain-like"/>
    <property type="match status" value="1"/>
</dbReference>
<dbReference type="InterPro" id="IPR036721">
    <property type="entry name" value="RCK_C_sf"/>
</dbReference>
<keyword evidence="3" id="KW-0406">Ion transport</keyword>
<accession>A0ABW1V937</accession>
<dbReference type="Pfam" id="PF02080">
    <property type="entry name" value="TrkA_C"/>
    <property type="match status" value="1"/>
</dbReference>
<dbReference type="PROSITE" id="PS51201">
    <property type="entry name" value="RCK_N"/>
    <property type="match status" value="1"/>
</dbReference>
<dbReference type="RefSeq" id="WP_379236674.1">
    <property type="nucleotide sequence ID" value="NZ_JBHSTE010000005.1"/>
</dbReference>
<protein>
    <submittedName>
        <fullName evidence="3">Potassium channel family protein</fullName>
    </submittedName>
</protein>
<dbReference type="Gene3D" id="3.40.50.720">
    <property type="entry name" value="NAD(P)-binding Rossmann-like Domain"/>
    <property type="match status" value="1"/>
</dbReference>
<evidence type="ECO:0000313" key="4">
    <source>
        <dbReference type="Proteomes" id="UP001596233"/>
    </source>
</evidence>
<keyword evidence="4" id="KW-1185">Reference proteome</keyword>
<dbReference type="SUPFAM" id="SSF51735">
    <property type="entry name" value="NAD(P)-binding Rossmann-fold domains"/>
    <property type="match status" value="1"/>
</dbReference>
<dbReference type="Pfam" id="PF02254">
    <property type="entry name" value="TrkA_N"/>
    <property type="match status" value="1"/>
</dbReference>
<gene>
    <name evidence="3" type="ORF">ACFP56_16890</name>
</gene>
<dbReference type="EMBL" id="JBHSTE010000005">
    <property type="protein sequence ID" value="MFC6334307.1"/>
    <property type="molecule type" value="Genomic_DNA"/>
</dbReference>
<feature type="domain" description="RCK N-terminal" evidence="1">
    <location>
        <begin position="2"/>
        <end position="118"/>
    </location>
</feature>
<dbReference type="InterPro" id="IPR050721">
    <property type="entry name" value="Trk_Ktr_HKT_K-transport"/>
</dbReference>
<sequence length="221" mass="24442">MKKQFLVVGLGRFGSSLTRTLVQNGHEVLAVDKDAELVQDITPYATHALQADCTDEVVLQQLGASNFTHAVVAIGDDLQASILTTLLLKEMNIPTVIAKARDEMHGNVLRKIGADNVIYPERDMAVRLANQLSSNSIIDYIELSEEYNIVEMLAPPAMNGLSLQKLNIRARFGCTILAIKTDQRMNVAPSADDMIEAGNKLLIIGSQEQIMQLENYYDRKK</sequence>
<name>A0ABW1V937_9BACL</name>
<dbReference type="InterPro" id="IPR036291">
    <property type="entry name" value="NAD(P)-bd_dom_sf"/>
</dbReference>
<dbReference type="Proteomes" id="UP001596233">
    <property type="component" value="Unassembled WGS sequence"/>
</dbReference>
<dbReference type="InterPro" id="IPR006037">
    <property type="entry name" value="RCK_C"/>
</dbReference>
<evidence type="ECO:0000259" key="2">
    <source>
        <dbReference type="PROSITE" id="PS51202"/>
    </source>
</evidence>
<comment type="caution">
    <text evidence="3">The sequence shown here is derived from an EMBL/GenBank/DDBJ whole genome shotgun (WGS) entry which is preliminary data.</text>
</comment>
<dbReference type="PANTHER" id="PTHR43833:SF7">
    <property type="entry name" value="KTR SYSTEM POTASSIUM UPTAKE PROTEIN C"/>
    <property type="match status" value="1"/>
</dbReference>
<evidence type="ECO:0000259" key="1">
    <source>
        <dbReference type="PROSITE" id="PS51201"/>
    </source>
</evidence>